<comment type="similarity">
    <text evidence="1">Belongs to the SH3BP5 family.</text>
</comment>
<dbReference type="PANTHER" id="PTHR19423:SF8">
    <property type="entry name" value="SH3 DOMAIN-BINDING PROTEIN 5-LIKE"/>
    <property type="match status" value="1"/>
</dbReference>
<dbReference type="AlphaFoldDB" id="A0AAN8JTT4"/>
<evidence type="ECO:0000256" key="5">
    <source>
        <dbReference type="SAM" id="Coils"/>
    </source>
</evidence>
<feature type="coiled-coil region" evidence="5">
    <location>
        <begin position="36"/>
        <end position="70"/>
    </location>
</feature>
<feature type="compositionally biased region" description="Polar residues" evidence="6">
    <location>
        <begin position="660"/>
        <end position="675"/>
    </location>
</feature>
<feature type="coiled-coil region" evidence="5">
    <location>
        <begin position="149"/>
        <end position="225"/>
    </location>
</feature>
<dbReference type="EMBL" id="JAZGQO010000007">
    <property type="protein sequence ID" value="KAK6182425.1"/>
    <property type="molecule type" value="Genomic_DNA"/>
</dbReference>
<evidence type="ECO:0000256" key="4">
    <source>
        <dbReference type="ARBA" id="ARBA00040366"/>
    </source>
</evidence>
<evidence type="ECO:0000313" key="8">
    <source>
        <dbReference type="Proteomes" id="UP001347796"/>
    </source>
</evidence>
<proteinExistence type="inferred from homology"/>
<comment type="caution">
    <text evidence="7">The sequence shown here is derived from an EMBL/GenBank/DDBJ whole genome shotgun (WGS) entry which is preliminary data.</text>
</comment>
<dbReference type="PANTHER" id="PTHR19423">
    <property type="entry name" value="SH3 DOMAIN-BINDING PROTEIN 5"/>
    <property type="match status" value="1"/>
</dbReference>
<evidence type="ECO:0000256" key="1">
    <source>
        <dbReference type="ARBA" id="ARBA00007796"/>
    </source>
</evidence>
<name>A0AAN8JTT4_PATCE</name>
<protein>
    <recommendedName>
        <fullName evidence="4">SH3 domain-binding protein 5-like</fullName>
    </recommendedName>
</protein>
<keyword evidence="8" id="KW-1185">Reference proteome</keyword>
<dbReference type="GO" id="GO:0004860">
    <property type="term" value="F:protein kinase inhibitor activity"/>
    <property type="evidence" value="ECO:0007669"/>
    <property type="project" value="TreeGrafter"/>
</dbReference>
<dbReference type="Pfam" id="PF05276">
    <property type="entry name" value="SH3BP5"/>
    <property type="match status" value="1"/>
</dbReference>
<reference evidence="7 8" key="1">
    <citation type="submission" date="2024-01" db="EMBL/GenBank/DDBJ databases">
        <title>The genome of the rayed Mediterranean limpet Patella caerulea (Linnaeus, 1758).</title>
        <authorList>
            <person name="Anh-Thu Weber A."/>
            <person name="Halstead-Nussloch G."/>
        </authorList>
    </citation>
    <scope>NUCLEOTIDE SEQUENCE [LARGE SCALE GENOMIC DNA]</scope>
    <source>
        <strain evidence="7">AATW-2023a</strain>
        <tissue evidence="7">Whole specimen</tissue>
    </source>
</reference>
<accession>A0AAN8JTT4</accession>
<feature type="region of interest" description="Disordered" evidence="6">
    <location>
        <begin position="577"/>
        <end position="602"/>
    </location>
</feature>
<sequence>MADVLQQVHQGRRRRISSNSSLNAEEYEDEALDPRIQVELEKLNKASDDINKLELELDDARASFRQVLSDSIQKLNVLAKKLGNCVDKARPYYEARHRAKEVHMETHKAALRYERACSMHEAAKEMVQLAEQGYQRREDDSDPAWQEMLNHATMKVNEAELERMESEAEHQRTMMVFKEGEARVQQLQRELKRAITKSKPYFEMKARFNQIMEDQKGRVSRLEEDVTSSKSLYSQALHSLEAISDDIHRQRLEKQTQIRLGVRGAGVGAESPSPPPQGGQIRMDGSVTPHTSSCYDMTEYSLTNQALSKVSPNSPSHSMSDTCISVKNFKPPSIIHSSRDEARRASYRCAIENKQNSIQSPTSGESIRSADYEEDFDVPCLEEEYMALPPRRKSSTQISTQVQKKAVLAESEEEIFPWNENKKMQSKPIDIKQEPCLSSSPGSPSYLVQRHLTSSHSTPDDSSVTSSSPSTPKQKSKLQGLILRVNPIMEPLSQVYPQTRQKDATQQYSHHQEALAPDNPHLVQTRAHRTSSLPLERTSFKDADSENLVQVSKPGKKLHTPDSKELNTQIDRLNSLRLPESVDSGDDNSDTESIASTGPMLDDDQVEYLTLDFSEQAKLPSPSCTPALQRQSWSRISLPPRLNYLEPYIEKSRTDLPKKTANTDVADSSAEESNI</sequence>
<dbReference type="GO" id="GO:0035556">
    <property type="term" value="P:intracellular signal transduction"/>
    <property type="evidence" value="ECO:0007669"/>
    <property type="project" value="InterPro"/>
</dbReference>
<dbReference type="Proteomes" id="UP001347796">
    <property type="component" value="Unassembled WGS sequence"/>
</dbReference>
<feature type="compositionally biased region" description="Polar residues" evidence="6">
    <location>
        <begin position="498"/>
        <end position="509"/>
    </location>
</feature>
<keyword evidence="2" id="KW-0344">Guanine-nucleotide releasing factor</keyword>
<organism evidence="7 8">
    <name type="scientific">Patella caerulea</name>
    <name type="common">Rayed Mediterranean limpet</name>
    <dbReference type="NCBI Taxonomy" id="87958"/>
    <lineage>
        <taxon>Eukaryota</taxon>
        <taxon>Metazoa</taxon>
        <taxon>Spiralia</taxon>
        <taxon>Lophotrochozoa</taxon>
        <taxon>Mollusca</taxon>
        <taxon>Gastropoda</taxon>
        <taxon>Patellogastropoda</taxon>
        <taxon>Patelloidea</taxon>
        <taxon>Patellidae</taxon>
        <taxon>Patella</taxon>
    </lineage>
</organism>
<dbReference type="GO" id="GO:0005085">
    <property type="term" value="F:guanyl-nucleotide exchange factor activity"/>
    <property type="evidence" value="ECO:0007669"/>
    <property type="project" value="UniProtKB-KW"/>
</dbReference>
<keyword evidence="3 5" id="KW-0175">Coiled coil</keyword>
<feature type="region of interest" description="Disordered" evidence="6">
    <location>
        <begin position="650"/>
        <end position="675"/>
    </location>
</feature>
<gene>
    <name evidence="7" type="ORF">SNE40_010123</name>
</gene>
<evidence type="ECO:0000256" key="2">
    <source>
        <dbReference type="ARBA" id="ARBA00022658"/>
    </source>
</evidence>
<feature type="compositionally biased region" description="Low complexity" evidence="6">
    <location>
        <begin position="454"/>
        <end position="472"/>
    </location>
</feature>
<evidence type="ECO:0000256" key="3">
    <source>
        <dbReference type="ARBA" id="ARBA00023054"/>
    </source>
</evidence>
<evidence type="ECO:0000313" key="7">
    <source>
        <dbReference type="EMBL" id="KAK6182425.1"/>
    </source>
</evidence>
<feature type="region of interest" description="Disordered" evidence="6">
    <location>
        <begin position="433"/>
        <end position="480"/>
    </location>
</feature>
<dbReference type="InterPro" id="IPR007940">
    <property type="entry name" value="SH3BP5"/>
</dbReference>
<dbReference type="GO" id="GO:0005737">
    <property type="term" value="C:cytoplasm"/>
    <property type="evidence" value="ECO:0007669"/>
    <property type="project" value="TreeGrafter"/>
</dbReference>
<feature type="region of interest" description="Disordered" evidence="6">
    <location>
        <begin position="1"/>
        <end position="29"/>
    </location>
</feature>
<evidence type="ECO:0000256" key="6">
    <source>
        <dbReference type="SAM" id="MobiDB-lite"/>
    </source>
</evidence>
<feature type="region of interest" description="Disordered" evidence="6">
    <location>
        <begin position="498"/>
        <end position="540"/>
    </location>
</feature>